<proteinExistence type="predicted"/>
<dbReference type="OrthoDB" id="7478510at2"/>
<accession>A0A1H7LRW6</accession>
<evidence type="ECO:0000256" key="1">
    <source>
        <dbReference type="SAM" id="MobiDB-lite"/>
    </source>
</evidence>
<protein>
    <recommendedName>
        <fullName evidence="4">Cell envelope biogenesis protein TolA</fullName>
    </recommendedName>
</protein>
<dbReference type="EMBL" id="FNZZ01000002">
    <property type="protein sequence ID" value="SEL01694.1"/>
    <property type="molecule type" value="Genomic_DNA"/>
</dbReference>
<dbReference type="Proteomes" id="UP000199214">
    <property type="component" value="Unassembled WGS sequence"/>
</dbReference>
<reference evidence="3" key="1">
    <citation type="submission" date="2016-10" db="EMBL/GenBank/DDBJ databases">
        <authorList>
            <person name="Varghese N."/>
            <person name="Submissions S."/>
        </authorList>
    </citation>
    <scope>NUCLEOTIDE SEQUENCE [LARGE SCALE GENOMIC DNA]</scope>
    <source>
        <strain evidence="3">JS21-1</strain>
    </source>
</reference>
<dbReference type="RefSeq" id="WP_093004480.1">
    <property type="nucleotide sequence ID" value="NZ_FNZZ01000002.1"/>
</dbReference>
<feature type="region of interest" description="Disordered" evidence="1">
    <location>
        <begin position="127"/>
        <end position="150"/>
    </location>
</feature>
<dbReference type="STRING" id="1855283.SAMN05216382_1301"/>
<keyword evidence="3" id="KW-1185">Reference proteome</keyword>
<evidence type="ECO:0008006" key="4">
    <source>
        <dbReference type="Google" id="ProtNLM"/>
    </source>
</evidence>
<sequence length="177" mass="19942">MARKLKVFRTAAGFHDAYVAATSRKAALAAWGAERDLFARGAAEEVTDPALMEEPLARPGEVIKRLRGSAAEQFAALPADRPKAKKRSAKVEAREPAPVRAPKPSREALDAARDAIDTAERAWRKEQREFAERQTALDRERRNATERHEQALAELERAKRRAQEVYDASVARWRETR</sequence>
<evidence type="ECO:0000313" key="3">
    <source>
        <dbReference type="Proteomes" id="UP000199214"/>
    </source>
</evidence>
<name>A0A1H7LRW6_9SPHN</name>
<gene>
    <name evidence="2" type="ORF">SAMN05216382_1301</name>
</gene>
<dbReference type="AlphaFoldDB" id="A0A1H7LRW6"/>
<organism evidence="2 3">
    <name type="scientific">Sphingomonas palmae</name>
    <dbReference type="NCBI Taxonomy" id="1855283"/>
    <lineage>
        <taxon>Bacteria</taxon>
        <taxon>Pseudomonadati</taxon>
        <taxon>Pseudomonadota</taxon>
        <taxon>Alphaproteobacteria</taxon>
        <taxon>Sphingomonadales</taxon>
        <taxon>Sphingomonadaceae</taxon>
        <taxon>Sphingomonas</taxon>
    </lineage>
</organism>
<evidence type="ECO:0000313" key="2">
    <source>
        <dbReference type="EMBL" id="SEL01694.1"/>
    </source>
</evidence>
<feature type="region of interest" description="Disordered" evidence="1">
    <location>
        <begin position="75"/>
        <end position="111"/>
    </location>
</feature>